<dbReference type="PANTHER" id="PTHR37829">
    <property type="entry name" value="PHAGE-LIKE ELEMENT PBSX PROTEIN XKDT"/>
    <property type="match status" value="1"/>
</dbReference>
<evidence type="ECO:0000313" key="3">
    <source>
        <dbReference type="Proteomes" id="UP000824109"/>
    </source>
</evidence>
<protein>
    <submittedName>
        <fullName evidence="2">Baseplate J/gp47 family protein</fullName>
    </submittedName>
</protein>
<proteinExistence type="predicted"/>
<comment type="caution">
    <text evidence="2">The sequence shown here is derived from an EMBL/GenBank/DDBJ whole genome shotgun (WGS) entry which is preliminary data.</text>
</comment>
<reference evidence="2" key="1">
    <citation type="submission" date="2020-10" db="EMBL/GenBank/DDBJ databases">
        <authorList>
            <person name="Gilroy R."/>
        </authorList>
    </citation>
    <scope>NUCLEOTIDE SEQUENCE</scope>
    <source>
        <strain evidence="2">USAMLcec3-3695</strain>
    </source>
</reference>
<dbReference type="Proteomes" id="UP000824109">
    <property type="component" value="Unassembled WGS sequence"/>
</dbReference>
<dbReference type="EMBL" id="DVNB01000002">
    <property type="protein sequence ID" value="HIU56206.1"/>
    <property type="molecule type" value="Genomic_DNA"/>
</dbReference>
<evidence type="ECO:0000259" key="1">
    <source>
        <dbReference type="Pfam" id="PF04865"/>
    </source>
</evidence>
<organism evidence="2 3">
    <name type="scientific">Candidatus Ornithomonoglobus merdipullorum</name>
    <dbReference type="NCBI Taxonomy" id="2840895"/>
    <lineage>
        <taxon>Bacteria</taxon>
        <taxon>Bacillati</taxon>
        <taxon>Bacillota</taxon>
        <taxon>Clostridia</taxon>
        <taxon>Candidatus Ornithomonoglobus</taxon>
    </lineage>
</organism>
<gene>
    <name evidence="2" type="ORF">IAA61_00165</name>
</gene>
<dbReference type="Pfam" id="PF04865">
    <property type="entry name" value="Baseplate_J"/>
    <property type="match status" value="1"/>
</dbReference>
<accession>A0A9D1M9K8</accession>
<dbReference type="InterPro" id="IPR052399">
    <property type="entry name" value="Phage_Baseplate_Assmbl_Protein"/>
</dbReference>
<reference evidence="2" key="2">
    <citation type="journal article" date="2021" name="PeerJ">
        <title>Extensive microbial diversity within the chicken gut microbiome revealed by metagenomics and culture.</title>
        <authorList>
            <person name="Gilroy R."/>
            <person name="Ravi A."/>
            <person name="Getino M."/>
            <person name="Pursley I."/>
            <person name="Horton D.L."/>
            <person name="Alikhan N.F."/>
            <person name="Baker D."/>
            <person name="Gharbi K."/>
            <person name="Hall N."/>
            <person name="Watson M."/>
            <person name="Adriaenssens E.M."/>
            <person name="Foster-Nyarko E."/>
            <person name="Jarju S."/>
            <person name="Secka A."/>
            <person name="Antonio M."/>
            <person name="Oren A."/>
            <person name="Chaudhuri R.R."/>
            <person name="La Ragione R."/>
            <person name="Hildebrand F."/>
            <person name="Pallen M.J."/>
        </authorList>
    </citation>
    <scope>NUCLEOTIDE SEQUENCE</scope>
    <source>
        <strain evidence="2">USAMLcec3-3695</strain>
    </source>
</reference>
<name>A0A9D1M9K8_9FIRM</name>
<sequence>MARFEEISDVSFMGDITLEGLKKKIVEEYNTAYLGITGENKTVPDEQLAIMYAAAALFYQLAEAINSKAKQNLLKYSSGTYLDNIGISRGGLTRKQAESAVVMIRFTASAVRQNVIGIPEGTRVTGGSSRIYFATTEYAEIAPGEEYVDVPCMATAGGAAANDFEIGELNMLVDPIAYIGSVSNTDAPTGGTDAESDDAFAERIYDSRYTYSTAGAEQAYIYYTKAFSTLIDDVVVLNPSDANIDIYILMADRTQATSAFLEELENYLDDPDIKPLTDNITVKNVTRVNYAISVEYKIYDTDLSKLAEIQKAIAAAAEEFKTWQSARIGRDISSQKLISLLIAAGAAQVTIASPLDTKVEANEIAYCESTSIEYKGYIEE</sequence>
<dbReference type="AlphaFoldDB" id="A0A9D1M9K8"/>
<evidence type="ECO:0000313" key="2">
    <source>
        <dbReference type="EMBL" id="HIU56206.1"/>
    </source>
</evidence>
<feature type="domain" description="Baseplate protein J-like barrel" evidence="1">
    <location>
        <begin position="104"/>
        <end position="191"/>
    </location>
</feature>
<dbReference type="PANTHER" id="PTHR37829:SF3">
    <property type="entry name" value="PROTEIN JAYE-RELATED"/>
    <property type="match status" value="1"/>
</dbReference>
<dbReference type="InterPro" id="IPR006949">
    <property type="entry name" value="Barrel_Baseplate_J-like"/>
</dbReference>